<evidence type="ECO:0000313" key="2">
    <source>
        <dbReference type="Proteomes" id="UP001143910"/>
    </source>
</evidence>
<dbReference type="Proteomes" id="UP001143910">
    <property type="component" value="Unassembled WGS sequence"/>
</dbReference>
<dbReference type="EMBL" id="JANJQO010000285">
    <property type="protein sequence ID" value="KAJ2979424.1"/>
    <property type="molecule type" value="Genomic_DNA"/>
</dbReference>
<reference evidence="1" key="1">
    <citation type="submission" date="2022-08" db="EMBL/GenBank/DDBJ databases">
        <title>Genome Sequence of Lecanicillium fungicola.</title>
        <authorList>
            <person name="Buettner E."/>
        </authorList>
    </citation>
    <scope>NUCLEOTIDE SEQUENCE</scope>
    <source>
        <strain evidence="1">Babe33</strain>
    </source>
</reference>
<organism evidence="1 2">
    <name type="scientific">Zarea fungicola</name>
    <dbReference type="NCBI Taxonomy" id="93591"/>
    <lineage>
        <taxon>Eukaryota</taxon>
        <taxon>Fungi</taxon>
        <taxon>Dikarya</taxon>
        <taxon>Ascomycota</taxon>
        <taxon>Pezizomycotina</taxon>
        <taxon>Sordariomycetes</taxon>
        <taxon>Hypocreomycetidae</taxon>
        <taxon>Hypocreales</taxon>
        <taxon>Cordycipitaceae</taxon>
        <taxon>Zarea</taxon>
    </lineage>
</organism>
<comment type="caution">
    <text evidence="1">The sequence shown here is derived from an EMBL/GenBank/DDBJ whole genome shotgun (WGS) entry which is preliminary data.</text>
</comment>
<keyword evidence="2" id="KW-1185">Reference proteome</keyword>
<name>A0ACC1NK21_9HYPO</name>
<evidence type="ECO:0000313" key="1">
    <source>
        <dbReference type="EMBL" id="KAJ2979424.1"/>
    </source>
</evidence>
<protein>
    <submittedName>
        <fullName evidence="1">Uncharacterized protein</fullName>
    </submittedName>
</protein>
<sequence length="1379" mass="152566">MSFPAAADQSFWPSAFISSMSDFTLKFEDIVLDILPAGSWAILTPFLHFYYLNKPVYIRHSALLWLKLAMAVSLLCLEIVSVVMRCAYPEYRTDVTTAAVVLDLVSAFSIATIVYVEHRRGIRASALLSLYIAIGILIDGTKTRSYFLREISSLGSLCATTTSLRFVLLCLQEVPKTDLLIDPAVRDASGREETSGFWGRTFFVFMSPLFRNGFRKILSVDDLGNLGVEFSSSHIMSKFSPRWTRARQEKPHSLFLTCLKTWQGPLLAIAFPRLCAIGFRFAQPFVLRHMVLSHREQNSSQAKGGLVAATFFAYTGAAVCKAASMHLNYRLLTRIRGGLISQLLDKTQRLELSQAKKQAAITLISTDIDGIITGLPPCIDIGFAVIETGLGMYFLTEFVQKAAFIIFIPLAFATFMGILYGKHITPALRFWNQNIEARVAKTSRVLAQLPGIKMLGLGPKMTEFLQHLRIEEIKSSRRYRLIQGASISTVGGLDMSTPVVVIAGALFWRVFGEKLSSDVVFPTLGLVSLVQNPISNLLKSYPSAMAMLGCFSRIQDYLCQEEHDDPRVLLGQATRDVARHWPTVSGVPVFATRTVRKDPSRVIHFENTSLAPLGVKVPLLRNTNLSIAPGSVTAVFGQTGSGKTSFLHSILGEAEVLEGIVYVDDLSIALCGQTIWLPNMTVMECIVGALEYDPVWFRTVITACRLVEDIEQFEGGEHCVIGSGGMKLSGGQRQRVCMARAVYARTSIILLDDAFSSLDRPTATAILFDLCGRDDGLLRQSGCTVLMASYLPECLDVADDVIFLDGNGSISHRPIDAVDNSFIDLIMAMLYEENLIAPDERDEIGLHAESESDSETESEINSQYAGAATSFQSSNTAQQHASITRVPEGRQKGDSKLYSLWINQVGRRRLLPWLALVLVIVDMDLIAKHIPAGVYNNLYFGITTLIQICIAVAGANYMIALMPVIIALLFVVQRYYLRTSRQLRHLEIENQAPLATSFRETADGVVYIRGFGWQAHTLGRSLRLLDESQKPFYLLSCAQQLLSLVLDCITSGIATVLALLTLFVDDSSTENSTGLAFLVLIILGTSFNRSIMAWTTLETALGSLSRLSVFLDKTPVESDDGTTPLPENWPSQGEVEVRNVSARYCNTGAEEQVLRNVSLSIKPGQKIGIMGRTGSGKSSLLKSILGFLDYEGSILIDGIDIRTAPRDQLRSKIITISQDQIEFEGTIRDSLLPFDKNWNVQDKTEEKEETQGTDIELVGNKDQVLRETLMHLRIWEPLENKSGLSTLLADAGFSHGEMQLLCIARAVVRRRLNGGNLVLVDEATGGMDRWRDRIVWDVMNDFFQGCTILIVAHRRESIGDSNVIVKMAEGRVIGQRRIS</sequence>
<proteinExistence type="predicted"/>
<gene>
    <name evidence="1" type="ORF">NQ176_g3263</name>
</gene>
<accession>A0ACC1NK21</accession>